<comment type="subcellular location">
    <subcellularLocation>
        <location evidence="5">Cytoplasm</location>
    </subcellularLocation>
    <subcellularLocation>
        <location evidence="1">Membrane</location>
    </subcellularLocation>
</comment>
<dbReference type="AlphaFoldDB" id="A0A0W0Y0D1"/>
<keyword evidence="7" id="KW-1185">Reference proteome</keyword>
<protein>
    <recommendedName>
        <fullName evidence="5">3-deoxy-manno-octulosonate cytidylyltransferase</fullName>
        <ecNumber evidence="5">2.7.7.38</ecNumber>
    </recommendedName>
    <alternativeName>
        <fullName evidence="5">CMP-2-keto-3-deoxyoctulosonic acid synthase</fullName>
        <shortName evidence="5">CKS</shortName>
        <shortName evidence="5">CMP-KDO synthase</shortName>
    </alternativeName>
</protein>
<dbReference type="OrthoDB" id="9815559at2"/>
<dbReference type="GO" id="GO:0005829">
    <property type="term" value="C:cytosol"/>
    <property type="evidence" value="ECO:0007669"/>
    <property type="project" value="TreeGrafter"/>
</dbReference>
<evidence type="ECO:0000256" key="5">
    <source>
        <dbReference type="HAMAP-Rule" id="MF_00057"/>
    </source>
</evidence>
<dbReference type="STRING" id="45073.Lqui_1484"/>
<comment type="similarity">
    <text evidence="5">Belongs to the KdsB family.</text>
</comment>
<sequence length="253" mass="28759">MNPDYHVIIPARYSSSRLAGKLMLELAGKTIIQRVYEQVLLAQPRSVIIATDHELIADHASGFGARVMMTDNTHPTGTDRLAEVVKKNNYQPQDIIVNVQGDEPFIHPELIKQVAASLQQAETPMATLCWPIETRQQLNNPNVVKVVRDQFNNALYFSRSAIPFNRDNQDSLEHMFRHIGLYAYRASFILDYVKWEPAPLEVTESLEQLRVLWAGHKIRIEQACVQPRQDINTPEDFDAACLMLHAKGESELS</sequence>
<dbReference type="SUPFAM" id="SSF53448">
    <property type="entry name" value="Nucleotide-diphospho-sugar transferases"/>
    <property type="match status" value="1"/>
</dbReference>
<evidence type="ECO:0000256" key="4">
    <source>
        <dbReference type="ARBA" id="ARBA00022985"/>
    </source>
</evidence>
<accession>A0A0W0Y0D1</accession>
<keyword evidence="5" id="KW-0963">Cytoplasm</keyword>
<dbReference type="GO" id="GO:0016020">
    <property type="term" value="C:membrane"/>
    <property type="evidence" value="ECO:0007669"/>
    <property type="project" value="UniProtKB-SubCell"/>
</dbReference>
<dbReference type="Pfam" id="PF02348">
    <property type="entry name" value="CTP_transf_3"/>
    <property type="match status" value="1"/>
</dbReference>
<dbReference type="NCBIfam" id="TIGR00466">
    <property type="entry name" value="kdsB"/>
    <property type="match status" value="1"/>
</dbReference>
<dbReference type="UniPathway" id="UPA00358">
    <property type="reaction ID" value="UER00476"/>
</dbReference>
<dbReference type="InterPro" id="IPR004528">
    <property type="entry name" value="KdsB"/>
</dbReference>
<evidence type="ECO:0000256" key="2">
    <source>
        <dbReference type="ARBA" id="ARBA00022679"/>
    </source>
</evidence>
<dbReference type="InterPro" id="IPR003329">
    <property type="entry name" value="Cytidylyl_trans"/>
</dbReference>
<dbReference type="PATRIC" id="fig|45073.5.peg.1567"/>
<dbReference type="FunFam" id="3.90.550.10:FF:000011">
    <property type="entry name" value="3-deoxy-manno-octulosonate cytidylyltransferase"/>
    <property type="match status" value="1"/>
</dbReference>
<evidence type="ECO:0000256" key="3">
    <source>
        <dbReference type="ARBA" id="ARBA00022695"/>
    </source>
</evidence>
<reference evidence="6 7" key="1">
    <citation type="submission" date="2015-11" db="EMBL/GenBank/DDBJ databases">
        <title>Genomic analysis of 38 Legionella species identifies large and diverse effector repertoires.</title>
        <authorList>
            <person name="Burstein D."/>
            <person name="Amaro F."/>
            <person name="Zusman T."/>
            <person name="Lifshitz Z."/>
            <person name="Cohen O."/>
            <person name="Gilbert J.A."/>
            <person name="Pupko T."/>
            <person name="Shuman H.A."/>
            <person name="Segal G."/>
        </authorList>
    </citation>
    <scope>NUCLEOTIDE SEQUENCE [LARGE SCALE GENOMIC DNA]</scope>
    <source>
        <strain evidence="6 7">CDC#1442-AUS-E</strain>
    </source>
</reference>
<dbReference type="NCBIfam" id="NF009905">
    <property type="entry name" value="PRK13368.1"/>
    <property type="match status" value="1"/>
</dbReference>
<dbReference type="InterPro" id="IPR029044">
    <property type="entry name" value="Nucleotide-diphossugar_trans"/>
</dbReference>
<proteinExistence type="inferred from homology"/>
<dbReference type="HAMAP" id="MF_00057">
    <property type="entry name" value="KdsB"/>
    <property type="match status" value="1"/>
</dbReference>
<dbReference type="EC" id="2.7.7.38" evidence="5"/>
<evidence type="ECO:0000256" key="1">
    <source>
        <dbReference type="ARBA" id="ARBA00004370"/>
    </source>
</evidence>
<dbReference type="Gene3D" id="3.90.550.10">
    <property type="entry name" value="Spore Coat Polysaccharide Biosynthesis Protein SpsA, Chain A"/>
    <property type="match status" value="1"/>
</dbReference>
<keyword evidence="4 5" id="KW-0448">Lipopolysaccharide biosynthesis</keyword>
<dbReference type="NCBIfam" id="NF003952">
    <property type="entry name" value="PRK05450.1-5"/>
    <property type="match status" value="1"/>
</dbReference>
<keyword evidence="2 5" id="KW-0808">Transferase</keyword>
<comment type="caution">
    <text evidence="6">The sequence shown here is derived from an EMBL/GenBank/DDBJ whole genome shotgun (WGS) entry which is preliminary data.</text>
</comment>
<dbReference type="PANTHER" id="PTHR42866">
    <property type="entry name" value="3-DEOXY-MANNO-OCTULOSONATE CYTIDYLYLTRANSFERASE"/>
    <property type="match status" value="1"/>
</dbReference>
<dbReference type="NCBIfam" id="NF003950">
    <property type="entry name" value="PRK05450.1-3"/>
    <property type="match status" value="1"/>
</dbReference>
<gene>
    <name evidence="5 6" type="primary">kdsB</name>
    <name evidence="6" type="ORF">Lqui_1484</name>
</gene>
<comment type="catalytic activity">
    <reaction evidence="5">
        <text>3-deoxy-alpha-D-manno-oct-2-ulosonate + CTP = CMP-3-deoxy-beta-D-manno-octulosonate + diphosphate</text>
        <dbReference type="Rhea" id="RHEA:23448"/>
        <dbReference type="ChEBI" id="CHEBI:33019"/>
        <dbReference type="ChEBI" id="CHEBI:37563"/>
        <dbReference type="ChEBI" id="CHEBI:85986"/>
        <dbReference type="ChEBI" id="CHEBI:85987"/>
        <dbReference type="EC" id="2.7.7.38"/>
    </reaction>
</comment>
<evidence type="ECO:0000313" key="7">
    <source>
        <dbReference type="Proteomes" id="UP000054618"/>
    </source>
</evidence>
<dbReference type="GO" id="GO:0008690">
    <property type="term" value="F:3-deoxy-manno-octulosonate cytidylyltransferase activity"/>
    <property type="evidence" value="ECO:0007669"/>
    <property type="project" value="UniProtKB-UniRule"/>
</dbReference>
<dbReference type="CDD" id="cd02517">
    <property type="entry name" value="CMP-KDO-Synthetase"/>
    <property type="match status" value="1"/>
</dbReference>
<name>A0A0W0Y0D1_9GAMM</name>
<dbReference type="Proteomes" id="UP000054618">
    <property type="component" value="Unassembled WGS sequence"/>
</dbReference>
<keyword evidence="3 5" id="KW-0548">Nucleotidyltransferase</keyword>
<dbReference type="GO" id="GO:0009103">
    <property type="term" value="P:lipopolysaccharide biosynthetic process"/>
    <property type="evidence" value="ECO:0007669"/>
    <property type="project" value="UniProtKB-UniRule"/>
</dbReference>
<dbReference type="GO" id="GO:0033468">
    <property type="term" value="P:CMP-keto-3-deoxy-D-manno-octulosonic acid biosynthetic process"/>
    <property type="evidence" value="ECO:0007669"/>
    <property type="project" value="UniProtKB-UniRule"/>
</dbReference>
<dbReference type="RefSeq" id="WP_058507594.1">
    <property type="nucleotide sequence ID" value="NZ_CAAAIK010000001.1"/>
</dbReference>
<dbReference type="PANTHER" id="PTHR42866:SF2">
    <property type="entry name" value="3-DEOXY-MANNO-OCTULOSONATE CYTIDYLYLTRANSFERASE, MITOCHONDRIAL"/>
    <property type="match status" value="1"/>
</dbReference>
<evidence type="ECO:0000313" key="6">
    <source>
        <dbReference type="EMBL" id="KTD50159.1"/>
    </source>
</evidence>
<organism evidence="6 7">
    <name type="scientific">Legionella quinlivanii</name>
    <dbReference type="NCBI Taxonomy" id="45073"/>
    <lineage>
        <taxon>Bacteria</taxon>
        <taxon>Pseudomonadati</taxon>
        <taxon>Pseudomonadota</taxon>
        <taxon>Gammaproteobacteria</taxon>
        <taxon>Legionellales</taxon>
        <taxon>Legionellaceae</taxon>
        <taxon>Legionella</taxon>
    </lineage>
</organism>
<comment type="function">
    <text evidence="5">Activates KDO (a required 8-carbon sugar) for incorporation into bacterial lipopolysaccharide in Gram-negative bacteria.</text>
</comment>
<comment type="pathway">
    <text evidence="5">Nucleotide-sugar biosynthesis; CMP-3-deoxy-D-manno-octulosonate biosynthesis; CMP-3-deoxy-D-manno-octulosonate from 3-deoxy-D-manno-octulosonate and CTP: step 1/1.</text>
</comment>
<dbReference type="EMBL" id="LNYS01000008">
    <property type="protein sequence ID" value="KTD50159.1"/>
    <property type="molecule type" value="Genomic_DNA"/>
</dbReference>